<keyword evidence="4" id="KW-1185">Reference proteome</keyword>
<protein>
    <submittedName>
        <fullName evidence="3">Ig-like domain-containing protein</fullName>
    </submittedName>
</protein>
<proteinExistence type="predicted"/>
<dbReference type="InterPro" id="IPR032812">
    <property type="entry name" value="SbsA_Ig"/>
</dbReference>
<dbReference type="Gene3D" id="2.60.40.1220">
    <property type="match status" value="4"/>
</dbReference>
<evidence type="ECO:0000313" key="3">
    <source>
        <dbReference type="EMBL" id="SNT37700.1"/>
    </source>
</evidence>
<dbReference type="AlphaFoldDB" id="A0A239M5B2"/>
<name>A0A239M5B2_9BACT</name>
<evidence type="ECO:0000313" key="4">
    <source>
        <dbReference type="Proteomes" id="UP000198356"/>
    </source>
</evidence>
<dbReference type="RefSeq" id="WP_245818105.1">
    <property type="nucleotide sequence ID" value="NZ_FZOU01000010.1"/>
</dbReference>
<organism evidence="3 4">
    <name type="scientific">Granulicella rosea</name>
    <dbReference type="NCBI Taxonomy" id="474952"/>
    <lineage>
        <taxon>Bacteria</taxon>
        <taxon>Pseudomonadati</taxon>
        <taxon>Acidobacteriota</taxon>
        <taxon>Terriglobia</taxon>
        <taxon>Terriglobales</taxon>
        <taxon>Acidobacteriaceae</taxon>
        <taxon>Granulicella</taxon>
    </lineage>
</organism>
<keyword evidence="1" id="KW-0732">Signal</keyword>
<dbReference type="Proteomes" id="UP000198356">
    <property type="component" value="Unassembled WGS sequence"/>
</dbReference>
<reference evidence="3 4" key="1">
    <citation type="submission" date="2017-06" db="EMBL/GenBank/DDBJ databases">
        <authorList>
            <person name="Kim H.J."/>
            <person name="Triplett B.A."/>
        </authorList>
    </citation>
    <scope>NUCLEOTIDE SEQUENCE [LARGE SCALE GENOMIC DNA]</scope>
    <source>
        <strain evidence="3 4">DSM 18704</strain>
    </source>
</reference>
<dbReference type="Pfam" id="PF13205">
    <property type="entry name" value="Big_5"/>
    <property type="match status" value="5"/>
</dbReference>
<accession>A0A239M5B2</accession>
<feature type="domain" description="SbsA Ig-like" evidence="2">
    <location>
        <begin position="144"/>
        <end position="246"/>
    </location>
</feature>
<feature type="domain" description="SbsA Ig-like" evidence="2">
    <location>
        <begin position="359"/>
        <end position="462"/>
    </location>
</feature>
<feature type="non-terminal residue" evidence="3">
    <location>
        <position position="506"/>
    </location>
</feature>
<dbReference type="InterPro" id="IPR014755">
    <property type="entry name" value="Cu-Rt/internalin_Ig-like"/>
</dbReference>
<feature type="domain" description="SbsA Ig-like" evidence="2">
    <location>
        <begin position="32"/>
        <end position="139"/>
    </location>
</feature>
<gene>
    <name evidence="3" type="ORF">SAMN05421770_1101</name>
</gene>
<feature type="domain" description="SbsA Ig-like" evidence="2">
    <location>
        <begin position="467"/>
        <end position="505"/>
    </location>
</feature>
<dbReference type="PROSITE" id="PS51257">
    <property type="entry name" value="PROKAR_LIPOPROTEIN"/>
    <property type="match status" value="1"/>
</dbReference>
<sequence length="506" mass="49414">MGKHINGFTVFMALLIAGILAGCGVETANIADTVRPVVTSTTPAQGATGVSLTPPITATFSKPMTASTLNAATFLLSGPGGASIAGVVSYTAGNNTATFTPASALALNTTYLATITTGAQDTASPANSLAVNYLWTFTTAPAPTPPTVISTVPVNGATNVPVSQLLTATFSTAMNAATINTSTFTVTAAGVPIAGAVTYSATGNIATFAPSVALPNSTTLVATISTGAQNTAGTSLAATYTWTFTTVPPLTPPTVISTVPANGATSVAVGQAVSATFSTAMNAATINGATFALQSPGGTAVGGTVTYAAATNTATFTPAANLAYGTTYIATITTGAQNVAGTPLASAYSWSFTTAASPAPPTVISTVPANGATGVLLTQAISATFSTTMNAATINGGTYVLKSPGGTAVGGTVTYVAATNTATFTPTANLAYGTTYIATITTGAQNAAGTPLASAYTWSFTTAASPAPPTVISTVPANGATGVLLTQPVSATFSTAMNASTLNSAT</sequence>
<evidence type="ECO:0000256" key="1">
    <source>
        <dbReference type="ARBA" id="ARBA00022729"/>
    </source>
</evidence>
<feature type="domain" description="SbsA Ig-like" evidence="2">
    <location>
        <begin position="251"/>
        <end position="354"/>
    </location>
</feature>
<dbReference type="EMBL" id="FZOU01000010">
    <property type="protein sequence ID" value="SNT37700.1"/>
    <property type="molecule type" value="Genomic_DNA"/>
</dbReference>
<evidence type="ECO:0000259" key="2">
    <source>
        <dbReference type="Pfam" id="PF13205"/>
    </source>
</evidence>